<keyword evidence="2" id="KW-1185">Reference proteome</keyword>
<comment type="caution">
    <text evidence="1">The sequence shown here is derived from an EMBL/GenBank/DDBJ whole genome shotgun (WGS) entry which is preliminary data.</text>
</comment>
<proteinExistence type="predicted"/>
<dbReference type="SUPFAM" id="SSF54001">
    <property type="entry name" value="Cysteine proteinases"/>
    <property type="match status" value="1"/>
</dbReference>
<dbReference type="OrthoDB" id="5985686at2759"/>
<protein>
    <submittedName>
        <fullName evidence="1">Polycystic kidney disease 1-like 2</fullName>
    </submittedName>
</protein>
<accession>A0A7D9M9C4</accession>
<sequence>NTAYSTRLTSSMEVQLADCYKSLINQDKLEVELPPVQVQLGEVDCGVFAIAFAYDLAAGNDPSNVRYDQSKMREHLTNCLA</sequence>
<evidence type="ECO:0000313" key="2">
    <source>
        <dbReference type="Proteomes" id="UP001152795"/>
    </source>
</evidence>
<name>A0A7D9M9C4_PARCT</name>
<dbReference type="AlphaFoldDB" id="A0A7D9M9C4"/>
<reference evidence="1" key="1">
    <citation type="submission" date="2020-04" db="EMBL/GenBank/DDBJ databases">
        <authorList>
            <person name="Alioto T."/>
            <person name="Alioto T."/>
            <person name="Gomez Garrido J."/>
        </authorList>
    </citation>
    <scope>NUCLEOTIDE SEQUENCE</scope>
    <source>
        <strain evidence="1">A484AB</strain>
    </source>
</reference>
<gene>
    <name evidence="1" type="ORF">PACLA_8A013740</name>
</gene>
<dbReference type="EMBL" id="CACRXK020032312">
    <property type="protein sequence ID" value="CAB4043419.1"/>
    <property type="molecule type" value="Genomic_DNA"/>
</dbReference>
<feature type="non-terminal residue" evidence="1">
    <location>
        <position position="81"/>
    </location>
</feature>
<dbReference type="PANTHER" id="PTHR34718:SF2">
    <property type="entry name" value="PHD-TYPE DOMAIN-CONTAINING PROTEIN"/>
    <property type="match status" value="1"/>
</dbReference>
<organism evidence="1 2">
    <name type="scientific">Paramuricea clavata</name>
    <name type="common">Red gorgonian</name>
    <name type="synonym">Violescent sea-whip</name>
    <dbReference type="NCBI Taxonomy" id="317549"/>
    <lineage>
        <taxon>Eukaryota</taxon>
        <taxon>Metazoa</taxon>
        <taxon>Cnidaria</taxon>
        <taxon>Anthozoa</taxon>
        <taxon>Octocorallia</taxon>
        <taxon>Malacalcyonacea</taxon>
        <taxon>Plexauridae</taxon>
        <taxon>Paramuricea</taxon>
    </lineage>
</organism>
<dbReference type="InterPro" id="IPR038765">
    <property type="entry name" value="Papain-like_cys_pep_sf"/>
</dbReference>
<evidence type="ECO:0000313" key="1">
    <source>
        <dbReference type="EMBL" id="CAB4043419.1"/>
    </source>
</evidence>
<feature type="non-terminal residue" evidence="1">
    <location>
        <position position="1"/>
    </location>
</feature>
<dbReference type="Proteomes" id="UP001152795">
    <property type="component" value="Unassembled WGS sequence"/>
</dbReference>
<dbReference type="PANTHER" id="PTHR34718">
    <property type="entry name" value="PHD-TYPE DOMAIN-CONTAINING PROTEIN"/>
    <property type="match status" value="1"/>
</dbReference>